<keyword evidence="7" id="KW-1185">Reference proteome</keyword>
<dbReference type="HOGENOM" id="CLU_065379_1_0_1"/>
<dbReference type="InParanoid" id="W5N246"/>
<evidence type="ECO:0000256" key="4">
    <source>
        <dbReference type="SAM" id="SignalP"/>
    </source>
</evidence>
<dbReference type="EMBL" id="AHAT01017239">
    <property type="status" value="NOT_ANNOTATED_CDS"/>
    <property type="molecule type" value="Genomic_DNA"/>
</dbReference>
<evidence type="ECO:0000259" key="5">
    <source>
        <dbReference type="PROSITE" id="PS50835"/>
    </source>
</evidence>
<dbReference type="GO" id="GO:0007156">
    <property type="term" value="P:homophilic cell adhesion via plasma membrane adhesion molecules"/>
    <property type="evidence" value="ECO:0000318"/>
    <property type="project" value="GO_Central"/>
</dbReference>
<dbReference type="GO" id="GO:0005886">
    <property type="term" value="C:plasma membrane"/>
    <property type="evidence" value="ECO:0000318"/>
    <property type="project" value="GO_Central"/>
</dbReference>
<dbReference type="InterPro" id="IPR013783">
    <property type="entry name" value="Ig-like_fold"/>
</dbReference>
<keyword evidence="3" id="KW-0472">Membrane</keyword>
<keyword evidence="3" id="KW-1133">Transmembrane helix</keyword>
<protein>
    <submittedName>
        <fullName evidence="6">Embigin</fullName>
    </submittedName>
</protein>
<dbReference type="RefSeq" id="XP_006627275.2">
    <property type="nucleotide sequence ID" value="XM_006627212.3"/>
</dbReference>
<reference evidence="6" key="3">
    <citation type="submission" date="2025-09" db="UniProtKB">
        <authorList>
            <consortium name="Ensembl"/>
        </authorList>
    </citation>
    <scope>IDENTIFICATION</scope>
</reference>
<dbReference type="InterPro" id="IPR036179">
    <property type="entry name" value="Ig-like_dom_sf"/>
</dbReference>
<dbReference type="GO" id="GO:0098632">
    <property type="term" value="F:cell-cell adhesion mediator activity"/>
    <property type="evidence" value="ECO:0000318"/>
    <property type="project" value="GO_Central"/>
</dbReference>
<evidence type="ECO:0000313" key="6">
    <source>
        <dbReference type="Ensembl" id="ENSLOCP00000014705.1"/>
    </source>
</evidence>
<keyword evidence="1" id="KW-0393">Immunoglobulin domain</keyword>
<dbReference type="GO" id="GO:0007411">
    <property type="term" value="P:axon guidance"/>
    <property type="evidence" value="ECO:0000318"/>
    <property type="project" value="GO_Central"/>
</dbReference>
<feature type="signal peptide" evidence="4">
    <location>
        <begin position="1"/>
        <end position="24"/>
    </location>
</feature>
<keyword evidence="4" id="KW-0732">Signal</keyword>
<evidence type="ECO:0000256" key="3">
    <source>
        <dbReference type="SAM" id="Phobius"/>
    </source>
</evidence>
<feature type="region of interest" description="Disordered" evidence="2">
    <location>
        <begin position="293"/>
        <end position="314"/>
    </location>
</feature>
<name>W5N246_LEPOC</name>
<accession>W5N246</accession>
<sequence>MLSVRVFQAFGVFLVILSGTGVTSDYTVEKESTKKNVSEDVPVVSNLVVEGYTNAWLKKEVDITQFARLELSCDLRGLPHVTNTIIGYWRKDGKEIPSTRVNITWKNKQHYLKNTFHITNNSHLGNYSCVFDLKPPAIAMFVIKVPDTEGKDKPIVSYVRDSVVMYCKSKHIPDNWIWYKIHGNEQIIINETIDPQRFKLELYNDTHGSKSTITIQDLTEKDAGIFRCSAVYEIGSSEGDIHLRVLSYMEPLKPFLALAAEVIIVVSIILICEHRGKKKKTLTDKEADIELTEKLKKEETNGVSDGTTTRHRKA</sequence>
<dbReference type="FunFam" id="2.60.40.10:FF:001012">
    <property type="entry name" value="Embigin"/>
    <property type="match status" value="1"/>
</dbReference>
<dbReference type="InterPro" id="IPR003599">
    <property type="entry name" value="Ig_sub"/>
</dbReference>
<dbReference type="STRING" id="7918.ENSLOCP00000014705"/>
<dbReference type="PROSITE" id="PS50835">
    <property type="entry name" value="IG_LIKE"/>
    <property type="match status" value="2"/>
</dbReference>
<dbReference type="OrthoDB" id="9932757at2759"/>
<dbReference type="GeneID" id="102683848"/>
<dbReference type="PANTHER" id="PTHR10075">
    <property type="entry name" value="BASIGIN RELATED"/>
    <property type="match status" value="1"/>
</dbReference>
<dbReference type="Ensembl" id="ENSLOCT00000014734.1">
    <property type="protein sequence ID" value="ENSLOCP00000014705.1"/>
    <property type="gene ID" value="ENSLOCG00000011959.1"/>
</dbReference>
<evidence type="ECO:0000313" key="7">
    <source>
        <dbReference type="Proteomes" id="UP000018468"/>
    </source>
</evidence>
<dbReference type="GO" id="GO:0030424">
    <property type="term" value="C:axon"/>
    <property type="evidence" value="ECO:0000318"/>
    <property type="project" value="GO_Central"/>
</dbReference>
<dbReference type="SUPFAM" id="SSF48726">
    <property type="entry name" value="Immunoglobulin"/>
    <property type="match status" value="1"/>
</dbReference>
<dbReference type="Proteomes" id="UP000018468">
    <property type="component" value="Linkage group LG2"/>
</dbReference>
<dbReference type="Gene3D" id="2.60.40.10">
    <property type="entry name" value="Immunoglobulins"/>
    <property type="match status" value="2"/>
</dbReference>
<dbReference type="AlphaFoldDB" id="W5N246"/>
<keyword evidence="3" id="KW-0812">Transmembrane</keyword>
<feature type="domain" description="Ig-like" evidence="5">
    <location>
        <begin position="42"/>
        <end position="129"/>
    </location>
</feature>
<reference evidence="6" key="2">
    <citation type="submission" date="2025-08" db="UniProtKB">
        <authorList>
            <consortium name="Ensembl"/>
        </authorList>
    </citation>
    <scope>IDENTIFICATION</scope>
</reference>
<reference evidence="7" key="1">
    <citation type="submission" date="2011-12" db="EMBL/GenBank/DDBJ databases">
        <title>The Draft Genome of Lepisosteus oculatus.</title>
        <authorList>
            <consortium name="The Broad Institute Genome Assembly &amp; Analysis Group"/>
            <consortium name="Computational R&amp;D Group"/>
            <consortium name="and Sequencing Platform"/>
            <person name="Di Palma F."/>
            <person name="Alfoldi J."/>
            <person name="Johnson J."/>
            <person name="Berlin A."/>
            <person name="Gnerre S."/>
            <person name="Jaffe D."/>
            <person name="MacCallum I."/>
            <person name="Young S."/>
            <person name="Walker B.J."/>
            <person name="Lander E.S."/>
            <person name="Lindblad-Toh K."/>
        </authorList>
    </citation>
    <scope>NUCLEOTIDE SEQUENCE [LARGE SCALE GENOMIC DNA]</scope>
</reference>
<dbReference type="GO" id="GO:0070593">
    <property type="term" value="P:dendrite self-avoidance"/>
    <property type="evidence" value="ECO:0000318"/>
    <property type="project" value="GO_Central"/>
</dbReference>
<dbReference type="PANTHER" id="PTHR10075:SF4">
    <property type="entry name" value="EMBIGIN"/>
    <property type="match status" value="1"/>
</dbReference>
<dbReference type="KEGG" id="loc:102683848"/>
<dbReference type="eggNOG" id="ENOG502RXAE">
    <property type="taxonomic scope" value="Eukaryota"/>
</dbReference>
<dbReference type="InterPro" id="IPR007110">
    <property type="entry name" value="Ig-like_dom"/>
</dbReference>
<dbReference type="OMA" id="KGSYWCH"/>
<dbReference type="CTD" id="133418"/>
<feature type="transmembrane region" description="Helical" evidence="3">
    <location>
        <begin position="254"/>
        <end position="272"/>
    </location>
</feature>
<organism evidence="6 7">
    <name type="scientific">Lepisosteus oculatus</name>
    <name type="common">Spotted gar</name>
    <dbReference type="NCBI Taxonomy" id="7918"/>
    <lineage>
        <taxon>Eukaryota</taxon>
        <taxon>Metazoa</taxon>
        <taxon>Chordata</taxon>
        <taxon>Craniata</taxon>
        <taxon>Vertebrata</taxon>
        <taxon>Euteleostomi</taxon>
        <taxon>Actinopterygii</taxon>
        <taxon>Neopterygii</taxon>
        <taxon>Holostei</taxon>
        <taxon>Semionotiformes</taxon>
        <taxon>Lepisosteidae</taxon>
        <taxon>Lepisosteus</taxon>
    </lineage>
</organism>
<evidence type="ECO:0000256" key="1">
    <source>
        <dbReference type="ARBA" id="ARBA00023319"/>
    </source>
</evidence>
<feature type="domain" description="Ig-like" evidence="5">
    <location>
        <begin position="136"/>
        <end position="247"/>
    </location>
</feature>
<dbReference type="Bgee" id="ENSLOCG00000011959">
    <property type="expression patterns" value="Expressed in mesonephros and 13 other cell types or tissues"/>
</dbReference>
<proteinExistence type="predicted"/>
<dbReference type="GeneTree" id="ENSGT00940000158944"/>
<feature type="chain" id="PRO_5004868668" evidence="4">
    <location>
        <begin position="25"/>
        <end position="314"/>
    </location>
</feature>
<evidence type="ECO:0000256" key="2">
    <source>
        <dbReference type="SAM" id="MobiDB-lite"/>
    </source>
</evidence>
<dbReference type="SMART" id="SM00409">
    <property type="entry name" value="IG"/>
    <property type="match status" value="1"/>
</dbReference>